<protein>
    <submittedName>
        <fullName evidence="1">Uncharacterized protein</fullName>
    </submittedName>
</protein>
<dbReference type="EMBL" id="MT162467">
    <property type="protein sequence ID" value="QIN96992.1"/>
    <property type="molecule type" value="Genomic_DNA"/>
</dbReference>
<accession>A0A6G8R6H0</accession>
<dbReference type="Proteomes" id="UP000501900">
    <property type="component" value="Genome"/>
</dbReference>
<evidence type="ECO:0000313" key="2">
    <source>
        <dbReference type="Proteomes" id="UP000501900"/>
    </source>
</evidence>
<evidence type="ECO:0000313" key="1">
    <source>
        <dbReference type="EMBL" id="QIN96992.1"/>
    </source>
</evidence>
<sequence length="73" mass="8186">MSFGYAKDTNSTPTGELTMTFTGEELDLMMEAFRATDAINDPVGEKIMLRYLSKKVELQEEGESSKPKMGFLK</sequence>
<dbReference type="KEGG" id="vg:77946870"/>
<proteinExistence type="predicted"/>
<organism evidence="1 2">
    <name type="scientific">Synechococcus phage S-H34</name>
    <dbReference type="NCBI Taxonomy" id="2718942"/>
    <lineage>
        <taxon>Viruses</taxon>
        <taxon>Duplodnaviria</taxon>
        <taxon>Heunggongvirae</taxon>
        <taxon>Uroviricota</taxon>
        <taxon>Caudoviricetes</taxon>
        <taxon>Pantevenvirales</taxon>
        <taxon>Kyanoviridae</taxon>
        <taxon>Makaravirus</taxon>
        <taxon>Makaravirus thirtyfour</taxon>
    </lineage>
</organism>
<dbReference type="RefSeq" id="YP_010670660.1">
    <property type="nucleotide sequence ID" value="NC_070965.1"/>
</dbReference>
<dbReference type="GeneID" id="77946870"/>
<keyword evidence="2" id="KW-1185">Reference proteome</keyword>
<reference evidence="1 2" key="1">
    <citation type="submission" date="2020-03" db="EMBL/GenBank/DDBJ databases">
        <title>The Isolation and Genome Sequence of a Novel Cyanophage S-H34 from the Huanghai Sea, China.</title>
        <authorList>
            <person name="Jiang T."/>
        </authorList>
    </citation>
    <scope>NUCLEOTIDE SEQUENCE [LARGE SCALE GENOMIC DNA]</scope>
</reference>
<name>A0A6G8R6H0_9CAUD</name>